<keyword evidence="1" id="KW-0863">Zinc-finger</keyword>
<dbReference type="InterPro" id="IPR036875">
    <property type="entry name" value="Znf_CCHC_sf"/>
</dbReference>
<keyword evidence="1" id="KW-0862">Zinc</keyword>
<keyword evidence="1" id="KW-0479">Metal-binding</keyword>
<feature type="compositionally biased region" description="Pro residues" evidence="2">
    <location>
        <begin position="89"/>
        <end position="106"/>
    </location>
</feature>
<keyword evidence="5" id="KW-1185">Reference proteome</keyword>
<dbReference type="GO" id="GO:0003676">
    <property type="term" value="F:nucleic acid binding"/>
    <property type="evidence" value="ECO:0007669"/>
    <property type="project" value="InterPro"/>
</dbReference>
<dbReference type="InterPro" id="IPR050195">
    <property type="entry name" value="Primate_lentivir_Gag_pol-like"/>
</dbReference>
<reference evidence="4" key="1">
    <citation type="submission" date="2019-10" db="EMBL/GenBank/DDBJ databases">
        <title>Bird 10,000 Genomes (B10K) Project - Family phase.</title>
        <authorList>
            <person name="Zhang G."/>
        </authorList>
    </citation>
    <scope>NUCLEOTIDE SEQUENCE</scope>
    <source>
        <strain evidence="4">B10K-DU-012-30</strain>
        <tissue evidence="4">Muscle</tissue>
    </source>
</reference>
<evidence type="ECO:0000259" key="3">
    <source>
        <dbReference type="PROSITE" id="PS50158"/>
    </source>
</evidence>
<feature type="compositionally biased region" description="Low complexity" evidence="2">
    <location>
        <begin position="68"/>
        <end position="88"/>
    </location>
</feature>
<dbReference type="AlphaFoldDB" id="A0A851BC05"/>
<dbReference type="Pfam" id="PF14787">
    <property type="entry name" value="zf-CCHC_5"/>
    <property type="match status" value="1"/>
</dbReference>
<protein>
    <submittedName>
        <fullName evidence="4">GAK5 protein</fullName>
    </submittedName>
</protein>
<dbReference type="SUPFAM" id="SSF57756">
    <property type="entry name" value="Retrovirus zinc finger-like domains"/>
    <property type="match status" value="2"/>
</dbReference>
<dbReference type="Pfam" id="PF00098">
    <property type="entry name" value="zf-CCHC"/>
    <property type="match status" value="1"/>
</dbReference>
<comment type="caution">
    <text evidence="4">The sequence shown here is derived from an EMBL/GenBank/DDBJ whole genome shotgun (WGS) entry which is preliminary data.</text>
</comment>
<feature type="non-terminal residue" evidence="4">
    <location>
        <position position="1"/>
    </location>
</feature>
<gene>
    <name evidence="4" type="primary">Ervk5_0</name>
    <name evidence="4" type="ORF">PICGYM_R14724</name>
</gene>
<dbReference type="OrthoDB" id="9386882at2759"/>
<evidence type="ECO:0000313" key="4">
    <source>
        <dbReference type="EMBL" id="NWI44115.1"/>
    </source>
</evidence>
<dbReference type="EMBL" id="WEKY01040958">
    <property type="protein sequence ID" value="NWI44115.1"/>
    <property type="molecule type" value="Genomic_DNA"/>
</dbReference>
<feature type="domain" description="CCHC-type" evidence="3">
    <location>
        <begin position="3"/>
        <end position="18"/>
    </location>
</feature>
<dbReference type="PANTHER" id="PTHR40389:SF3">
    <property type="entry name" value="IGE-BINDING PROTEIN"/>
    <property type="match status" value="1"/>
</dbReference>
<dbReference type="PANTHER" id="PTHR40389">
    <property type="entry name" value="ENDOGENOUS RETROVIRUS GROUP K MEMBER 24 GAG POLYPROTEIN-RELATED"/>
    <property type="match status" value="1"/>
</dbReference>
<dbReference type="InterPro" id="IPR001878">
    <property type="entry name" value="Znf_CCHC"/>
</dbReference>
<feature type="non-terminal residue" evidence="4">
    <location>
        <position position="106"/>
    </location>
</feature>
<dbReference type="Proteomes" id="UP000631391">
    <property type="component" value="Unassembled WGS sequence"/>
</dbReference>
<accession>A0A851BC05</accession>
<evidence type="ECO:0000256" key="1">
    <source>
        <dbReference type="PROSITE-ProRule" id="PRU00047"/>
    </source>
</evidence>
<sequence>GVCFGCGMPGHLKRDCPKQNKEKAKPTTPCPRCRKGFHFANKCCSKYNIEGHLILGNQNTSAGRLRAPTQINQPQQQTPQTLTLQVPAPQVPPQQLPAPWIPPQQT</sequence>
<dbReference type="Gene3D" id="4.10.60.10">
    <property type="entry name" value="Zinc finger, CCHC-type"/>
    <property type="match status" value="1"/>
</dbReference>
<dbReference type="GO" id="GO:0008270">
    <property type="term" value="F:zinc ion binding"/>
    <property type="evidence" value="ECO:0007669"/>
    <property type="project" value="UniProtKB-KW"/>
</dbReference>
<organism evidence="4 5">
    <name type="scientific">Picathartes gymnocephalus</name>
    <name type="common">White-necked rockfowl</name>
    <dbReference type="NCBI Taxonomy" id="175131"/>
    <lineage>
        <taxon>Eukaryota</taxon>
        <taxon>Metazoa</taxon>
        <taxon>Chordata</taxon>
        <taxon>Craniata</taxon>
        <taxon>Vertebrata</taxon>
        <taxon>Euteleostomi</taxon>
        <taxon>Archelosauria</taxon>
        <taxon>Archosauria</taxon>
        <taxon>Dinosauria</taxon>
        <taxon>Saurischia</taxon>
        <taxon>Theropoda</taxon>
        <taxon>Coelurosauria</taxon>
        <taxon>Aves</taxon>
        <taxon>Neognathae</taxon>
        <taxon>Neoaves</taxon>
        <taxon>Telluraves</taxon>
        <taxon>Australaves</taxon>
        <taxon>Passeriformes</taxon>
        <taxon>Picathartidae</taxon>
        <taxon>Picathartes</taxon>
    </lineage>
</organism>
<evidence type="ECO:0000313" key="5">
    <source>
        <dbReference type="Proteomes" id="UP000631391"/>
    </source>
</evidence>
<dbReference type="SMART" id="SM00343">
    <property type="entry name" value="ZnF_C2HC"/>
    <property type="match status" value="2"/>
</dbReference>
<dbReference type="PROSITE" id="PS50158">
    <property type="entry name" value="ZF_CCHC"/>
    <property type="match status" value="1"/>
</dbReference>
<name>A0A851BC05_PICGY</name>
<evidence type="ECO:0000256" key="2">
    <source>
        <dbReference type="SAM" id="MobiDB-lite"/>
    </source>
</evidence>
<feature type="region of interest" description="Disordered" evidence="2">
    <location>
        <begin position="65"/>
        <end position="106"/>
    </location>
</feature>
<proteinExistence type="predicted"/>